<dbReference type="Proteomes" id="UP000219453">
    <property type="component" value="Unassembled WGS sequence"/>
</dbReference>
<gene>
    <name evidence="1" type="ORF">SAMN06269185_1631</name>
</gene>
<name>A0A285NS95_NATPI</name>
<keyword evidence="2" id="KW-1185">Reference proteome</keyword>
<dbReference type="EMBL" id="OBEJ01000002">
    <property type="protein sequence ID" value="SNZ12339.1"/>
    <property type="molecule type" value="Genomic_DNA"/>
</dbReference>
<accession>A0A285NS95</accession>
<dbReference type="OrthoDB" id="276072at2157"/>
<organism evidence="1 2">
    <name type="scientific">Natronoarchaeum philippinense</name>
    <dbReference type="NCBI Taxonomy" id="558529"/>
    <lineage>
        <taxon>Archaea</taxon>
        <taxon>Methanobacteriati</taxon>
        <taxon>Methanobacteriota</taxon>
        <taxon>Stenosarchaea group</taxon>
        <taxon>Halobacteria</taxon>
        <taxon>Halobacteriales</taxon>
        <taxon>Natronoarchaeaceae</taxon>
    </lineage>
</organism>
<reference evidence="1 2" key="1">
    <citation type="submission" date="2017-09" db="EMBL/GenBank/DDBJ databases">
        <authorList>
            <person name="Ehlers B."/>
            <person name="Leendertz F.H."/>
        </authorList>
    </citation>
    <scope>NUCLEOTIDE SEQUENCE [LARGE SCALE GENOMIC DNA]</scope>
    <source>
        <strain evidence="1 2">DSM 27208</strain>
    </source>
</reference>
<sequence>MSDAIERLQSNWSEELPHGVMEWEGNVNEVAGLETLPNRSGDVDGMQLGVPSTGNLGLVLSSPERVDEYVETHADGNIDVPQYYSGFPERDDLFVERGGDGLRSDVVEAGIRVLNGGGRYDESEFTLYDCLQSDDVMPCPLVRGGHGCVLLTPALKPE</sequence>
<dbReference type="AlphaFoldDB" id="A0A285NS95"/>
<proteinExistence type="predicted"/>
<protein>
    <submittedName>
        <fullName evidence="1">Uncharacterized protein</fullName>
    </submittedName>
</protein>
<evidence type="ECO:0000313" key="2">
    <source>
        <dbReference type="Proteomes" id="UP000219453"/>
    </source>
</evidence>
<dbReference type="RefSeq" id="WP_097008585.1">
    <property type="nucleotide sequence ID" value="NZ_OBEJ01000002.1"/>
</dbReference>
<evidence type="ECO:0000313" key="1">
    <source>
        <dbReference type="EMBL" id="SNZ12339.1"/>
    </source>
</evidence>